<evidence type="ECO:0000313" key="2">
    <source>
        <dbReference type="EMBL" id="KAK8575838.1"/>
    </source>
</evidence>
<organism evidence="2 3">
    <name type="scientific">Hibiscus sabdariffa</name>
    <name type="common">roselle</name>
    <dbReference type="NCBI Taxonomy" id="183260"/>
    <lineage>
        <taxon>Eukaryota</taxon>
        <taxon>Viridiplantae</taxon>
        <taxon>Streptophyta</taxon>
        <taxon>Embryophyta</taxon>
        <taxon>Tracheophyta</taxon>
        <taxon>Spermatophyta</taxon>
        <taxon>Magnoliopsida</taxon>
        <taxon>eudicotyledons</taxon>
        <taxon>Gunneridae</taxon>
        <taxon>Pentapetalae</taxon>
        <taxon>rosids</taxon>
        <taxon>malvids</taxon>
        <taxon>Malvales</taxon>
        <taxon>Malvaceae</taxon>
        <taxon>Malvoideae</taxon>
        <taxon>Hibiscus</taxon>
    </lineage>
</organism>
<keyword evidence="3" id="KW-1185">Reference proteome</keyword>
<sequence>MRIRKQKTLRSELREFRWQDREPPNGEMIGKRNPQIRKESAKHRLNRTCEGGIDTSQRWQQSKRRR</sequence>
<protein>
    <submittedName>
        <fullName evidence="2">Uncharacterized protein</fullName>
    </submittedName>
</protein>
<dbReference type="EMBL" id="JBBPBM010000007">
    <property type="protein sequence ID" value="KAK8575838.1"/>
    <property type="molecule type" value="Genomic_DNA"/>
</dbReference>
<evidence type="ECO:0000256" key="1">
    <source>
        <dbReference type="SAM" id="MobiDB-lite"/>
    </source>
</evidence>
<evidence type="ECO:0000313" key="3">
    <source>
        <dbReference type="Proteomes" id="UP001472677"/>
    </source>
</evidence>
<reference evidence="2 3" key="1">
    <citation type="journal article" date="2024" name="G3 (Bethesda)">
        <title>Genome assembly of Hibiscus sabdariffa L. provides insights into metabolisms of medicinal natural products.</title>
        <authorList>
            <person name="Kim T."/>
        </authorList>
    </citation>
    <scope>NUCLEOTIDE SEQUENCE [LARGE SCALE GENOMIC DNA]</scope>
    <source>
        <strain evidence="2">TK-2024</strain>
        <tissue evidence="2">Old leaves</tissue>
    </source>
</reference>
<feature type="region of interest" description="Disordered" evidence="1">
    <location>
        <begin position="18"/>
        <end position="37"/>
    </location>
</feature>
<proteinExistence type="predicted"/>
<dbReference type="Proteomes" id="UP001472677">
    <property type="component" value="Unassembled WGS sequence"/>
</dbReference>
<accession>A0ABR2FC19</accession>
<gene>
    <name evidence="2" type="ORF">V6N12_063491</name>
</gene>
<feature type="region of interest" description="Disordered" evidence="1">
    <location>
        <begin position="46"/>
        <end position="66"/>
    </location>
</feature>
<comment type="caution">
    <text evidence="2">The sequence shown here is derived from an EMBL/GenBank/DDBJ whole genome shotgun (WGS) entry which is preliminary data.</text>
</comment>
<name>A0ABR2FC19_9ROSI</name>